<dbReference type="OrthoDB" id="5360893at2759"/>
<keyword evidence="3" id="KW-1185">Reference proteome</keyword>
<dbReference type="AlphaFoldDB" id="A0A0M9WIK0"/>
<feature type="domain" description="Xylose isomerase-like TIM barrel" evidence="1">
    <location>
        <begin position="138"/>
        <end position="438"/>
    </location>
</feature>
<name>A0A0M9WIK0_9EURO</name>
<dbReference type="STRING" id="229535.A0A0M9WIK0"/>
<dbReference type="InterPro" id="IPR036237">
    <property type="entry name" value="Xyl_isomerase-like_sf"/>
</dbReference>
<evidence type="ECO:0000313" key="3">
    <source>
        <dbReference type="Proteomes" id="UP000037696"/>
    </source>
</evidence>
<dbReference type="PANTHER" id="PTHR12110">
    <property type="entry name" value="HYDROXYPYRUVATE ISOMERASE"/>
    <property type="match status" value="1"/>
</dbReference>
<protein>
    <recommendedName>
        <fullName evidence="1">Xylose isomerase-like TIM barrel domain-containing protein</fullName>
    </recommendedName>
</protein>
<reference evidence="2 3" key="1">
    <citation type="submission" date="2015-08" db="EMBL/GenBank/DDBJ databases">
        <title>Genome sequencing of Penicillium nordicum.</title>
        <authorList>
            <person name="Nguyen H.D."/>
            <person name="Seifert K.A."/>
        </authorList>
    </citation>
    <scope>NUCLEOTIDE SEQUENCE [LARGE SCALE GENOMIC DNA]</scope>
    <source>
        <strain evidence="2 3">DAOMC 185683</strain>
    </source>
</reference>
<gene>
    <name evidence="2" type="ORF">ACN38_g2777</name>
</gene>
<accession>A0A0M9WIK0</accession>
<dbReference type="Proteomes" id="UP000037696">
    <property type="component" value="Unassembled WGS sequence"/>
</dbReference>
<evidence type="ECO:0000259" key="1">
    <source>
        <dbReference type="Pfam" id="PF01261"/>
    </source>
</evidence>
<sequence length="493" mass="54716">MGSAWFIFNGCKINLITFGADSPDMFGPIRKRYCRVPTAILFSRMEKAFLMKQNSATWENEKGVAFTRLCDLPLIRLGLVIKTRITVELGKTFLIKRTIQATNSEIMTVSWLPCKANPLGIATLSLGNWREHGLEPRLKAAAKSGYQCIDLFDECWAAYLEEHGLPGDQLWEPTAENLHVARKLARVVKSLGLRVACTQPLRNIEGIKDPVERQAAFDLVAKRFPFMRAFDTDLVFMCANVRTDEGVTSDLKRVARDLAEMGDMAATYAKADGGRMLKIGYEGLSWATRNTWSASWEAVRFANRPNVGLIVDAFNILAVEFADPYNVAGHGRIHPTLEESLDVLTGSLASLVSTVPGDQIFFFQCGDAELMNPTTFLPSTDPESPALLPWSRSHRLYPLEKSRGAYMPVELVTAAVLATGYLGPVSLEVFNASLNQPGEMVPAEHASRGINGLHLLCETAKSIPAFWQSHGERKNAITQVVRRLQSDEDKHKL</sequence>
<proteinExistence type="predicted"/>
<dbReference type="InterPro" id="IPR013022">
    <property type="entry name" value="Xyl_isomerase-like_TIM-brl"/>
</dbReference>
<evidence type="ECO:0000313" key="2">
    <source>
        <dbReference type="EMBL" id="KOS46235.1"/>
    </source>
</evidence>
<dbReference type="EMBL" id="LHQQ01000031">
    <property type="protein sequence ID" value="KOS46235.1"/>
    <property type="molecule type" value="Genomic_DNA"/>
</dbReference>
<comment type="caution">
    <text evidence="2">The sequence shown here is derived from an EMBL/GenBank/DDBJ whole genome shotgun (WGS) entry which is preliminary data.</text>
</comment>
<dbReference type="PANTHER" id="PTHR12110:SF21">
    <property type="entry name" value="XYLOSE ISOMERASE-LIKE TIM BARREL DOMAIN-CONTAINING PROTEIN"/>
    <property type="match status" value="1"/>
</dbReference>
<organism evidence="2 3">
    <name type="scientific">Penicillium nordicum</name>
    <dbReference type="NCBI Taxonomy" id="229535"/>
    <lineage>
        <taxon>Eukaryota</taxon>
        <taxon>Fungi</taxon>
        <taxon>Dikarya</taxon>
        <taxon>Ascomycota</taxon>
        <taxon>Pezizomycotina</taxon>
        <taxon>Eurotiomycetes</taxon>
        <taxon>Eurotiomycetidae</taxon>
        <taxon>Eurotiales</taxon>
        <taxon>Aspergillaceae</taxon>
        <taxon>Penicillium</taxon>
    </lineage>
</organism>
<dbReference type="InterPro" id="IPR050312">
    <property type="entry name" value="IolE/XylAMocC-like"/>
</dbReference>
<dbReference type="SUPFAM" id="SSF51658">
    <property type="entry name" value="Xylose isomerase-like"/>
    <property type="match status" value="1"/>
</dbReference>
<dbReference type="Pfam" id="PF01261">
    <property type="entry name" value="AP_endonuc_2"/>
    <property type="match status" value="1"/>
</dbReference>
<dbReference type="Gene3D" id="3.20.20.150">
    <property type="entry name" value="Divalent-metal-dependent TIM barrel enzymes"/>
    <property type="match status" value="1"/>
</dbReference>